<name>A0ABQ8KJR0_9APHY</name>
<evidence type="ECO:0000313" key="3">
    <source>
        <dbReference type="Proteomes" id="UP000814176"/>
    </source>
</evidence>
<dbReference type="EMBL" id="JADCUA010000008">
    <property type="protein sequence ID" value="KAH9838045.1"/>
    <property type="molecule type" value="Genomic_DNA"/>
</dbReference>
<protein>
    <submittedName>
        <fullName evidence="2">Uncharacterized protein</fullName>
    </submittedName>
</protein>
<proteinExistence type="predicted"/>
<feature type="compositionally biased region" description="Polar residues" evidence="1">
    <location>
        <begin position="15"/>
        <end position="36"/>
    </location>
</feature>
<feature type="region of interest" description="Disordered" evidence="1">
    <location>
        <begin position="54"/>
        <end position="239"/>
    </location>
</feature>
<comment type="caution">
    <text evidence="2">The sequence shown here is derived from an EMBL/GenBank/DDBJ whole genome shotgun (WGS) entry which is preliminary data.</text>
</comment>
<reference evidence="2 3" key="1">
    <citation type="journal article" date="2021" name="Environ. Microbiol.">
        <title>Gene family expansions and transcriptome signatures uncover fungal adaptations to wood decay.</title>
        <authorList>
            <person name="Hage H."/>
            <person name="Miyauchi S."/>
            <person name="Viragh M."/>
            <person name="Drula E."/>
            <person name="Min B."/>
            <person name="Chaduli D."/>
            <person name="Navarro D."/>
            <person name="Favel A."/>
            <person name="Norest M."/>
            <person name="Lesage-Meessen L."/>
            <person name="Balint B."/>
            <person name="Merenyi Z."/>
            <person name="de Eugenio L."/>
            <person name="Morin E."/>
            <person name="Martinez A.T."/>
            <person name="Baldrian P."/>
            <person name="Stursova M."/>
            <person name="Martinez M.J."/>
            <person name="Novotny C."/>
            <person name="Magnuson J.K."/>
            <person name="Spatafora J.W."/>
            <person name="Maurice S."/>
            <person name="Pangilinan J."/>
            <person name="Andreopoulos W."/>
            <person name="LaButti K."/>
            <person name="Hundley H."/>
            <person name="Na H."/>
            <person name="Kuo A."/>
            <person name="Barry K."/>
            <person name="Lipzen A."/>
            <person name="Henrissat B."/>
            <person name="Riley R."/>
            <person name="Ahrendt S."/>
            <person name="Nagy L.G."/>
            <person name="Grigoriev I.V."/>
            <person name="Martin F."/>
            <person name="Rosso M.N."/>
        </authorList>
    </citation>
    <scope>NUCLEOTIDE SEQUENCE [LARGE SCALE GENOMIC DNA]</scope>
    <source>
        <strain evidence="2 3">CIRM-BRFM 1785</strain>
    </source>
</reference>
<keyword evidence="3" id="KW-1185">Reference proteome</keyword>
<sequence length="373" mass="40336">MSHSIVRFPPPPPTSNNLTPKQRTQLMRSSKKLSQVLGSTPHVLDWATSLAPSHLDAQSRASHDQPHPPSAPLGHRRSQSSPHANGAARERSSIRPSSRPSTANSAHSQTSTASHASSSSSRGEQAWRTPYDPLHRPPLLKLQPPGPRHRSSHSERKSTYSDCDTEASVPDSPTAPSFAIPSEAANRRAKMQRLTRKLGDGIPPELVFPSAARPEADSESEEDSPLLETPASDRRLPFSRTVLSTIPERRPTAASSTHDERQTPVIAQPVLSPRPGGERRSFRHAIYVIDSPDEHGLEDGWNLVCIGDPTKTRTKDSYTELPASPRRERAGDVVCLGVSASAGPMGVGRSGRWVKGGVALDQIAAPGWHSGAW</sequence>
<organism evidence="2 3">
    <name type="scientific">Rhodofomes roseus</name>
    <dbReference type="NCBI Taxonomy" id="34475"/>
    <lineage>
        <taxon>Eukaryota</taxon>
        <taxon>Fungi</taxon>
        <taxon>Dikarya</taxon>
        <taxon>Basidiomycota</taxon>
        <taxon>Agaricomycotina</taxon>
        <taxon>Agaricomycetes</taxon>
        <taxon>Polyporales</taxon>
        <taxon>Rhodofomes</taxon>
    </lineage>
</organism>
<feature type="compositionally biased region" description="Basic residues" evidence="1">
    <location>
        <begin position="187"/>
        <end position="196"/>
    </location>
</feature>
<dbReference type="Proteomes" id="UP000814176">
    <property type="component" value="Unassembled WGS sequence"/>
</dbReference>
<feature type="region of interest" description="Disordered" evidence="1">
    <location>
        <begin position="1"/>
        <end position="36"/>
    </location>
</feature>
<accession>A0ABQ8KJR0</accession>
<evidence type="ECO:0000256" key="1">
    <source>
        <dbReference type="SAM" id="MobiDB-lite"/>
    </source>
</evidence>
<dbReference type="GeneID" id="72000192"/>
<dbReference type="RefSeq" id="XP_047780083.1">
    <property type="nucleotide sequence ID" value="XM_047919460.1"/>
</dbReference>
<gene>
    <name evidence="2" type="ORF">C8Q71DRAFT_575195</name>
</gene>
<feature type="compositionally biased region" description="Low complexity" evidence="1">
    <location>
        <begin position="94"/>
        <end position="121"/>
    </location>
</feature>
<evidence type="ECO:0000313" key="2">
    <source>
        <dbReference type="EMBL" id="KAH9838045.1"/>
    </source>
</evidence>